<accession>A0A0A9DNY3</accession>
<organism evidence="1">
    <name type="scientific">Arundo donax</name>
    <name type="common">Giant reed</name>
    <name type="synonym">Donax arundinaceus</name>
    <dbReference type="NCBI Taxonomy" id="35708"/>
    <lineage>
        <taxon>Eukaryota</taxon>
        <taxon>Viridiplantae</taxon>
        <taxon>Streptophyta</taxon>
        <taxon>Embryophyta</taxon>
        <taxon>Tracheophyta</taxon>
        <taxon>Spermatophyta</taxon>
        <taxon>Magnoliopsida</taxon>
        <taxon>Liliopsida</taxon>
        <taxon>Poales</taxon>
        <taxon>Poaceae</taxon>
        <taxon>PACMAD clade</taxon>
        <taxon>Arundinoideae</taxon>
        <taxon>Arundineae</taxon>
        <taxon>Arundo</taxon>
    </lineage>
</organism>
<evidence type="ECO:0000313" key="1">
    <source>
        <dbReference type="EMBL" id="JAD87370.1"/>
    </source>
</evidence>
<reference evidence="1" key="2">
    <citation type="journal article" date="2015" name="Data Brief">
        <title>Shoot transcriptome of the giant reed, Arundo donax.</title>
        <authorList>
            <person name="Barrero R.A."/>
            <person name="Guerrero F.D."/>
            <person name="Moolhuijzen P."/>
            <person name="Goolsby J.A."/>
            <person name="Tidwell J."/>
            <person name="Bellgard S.E."/>
            <person name="Bellgard M.I."/>
        </authorList>
    </citation>
    <scope>NUCLEOTIDE SEQUENCE</scope>
    <source>
        <tissue evidence="1">Shoot tissue taken approximately 20 cm above the soil surface</tissue>
    </source>
</reference>
<name>A0A0A9DNY3_ARUDO</name>
<dbReference type="AlphaFoldDB" id="A0A0A9DNY3"/>
<dbReference type="EMBL" id="GBRH01210525">
    <property type="protein sequence ID" value="JAD87370.1"/>
    <property type="molecule type" value="Transcribed_RNA"/>
</dbReference>
<sequence>MHYGSFPIILVTYSQFTFTTSTAMLSQGNGRGRVAPPLLTRYRSCY</sequence>
<protein>
    <submittedName>
        <fullName evidence="1">Uncharacterized protein</fullName>
    </submittedName>
</protein>
<reference evidence="1" key="1">
    <citation type="submission" date="2014-09" db="EMBL/GenBank/DDBJ databases">
        <authorList>
            <person name="Magalhaes I.L.F."/>
            <person name="Oliveira U."/>
            <person name="Santos F.R."/>
            <person name="Vidigal T.H.D.A."/>
            <person name="Brescovit A.D."/>
            <person name="Santos A.J."/>
        </authorList>
    </citation>
    <scope>NUCLEOTIDE SEQUENCE</scope>
    <source>
        <tissue evidence="1">Shoot tissue taken approximately 20 cm above the soil surface</tissue>
    </source>
</reference>
<proteinExistence type="predicted"/>